<comment type="caution">
    <text evidence="3">The sequence shown here is derived from an EMBL/GenBank/DDBJ whole genome shotgun (WGS) entry which is preliminary data.</text>
</comment>
<dbReference type="Gene3D" id="1.10.10.10">
    <property type="entry name" value="Winged helix-like DNA-binding domain superfamily/Winged helix DNA-binding domain"/>
    <property type="match status" value="1"/>
</dbReference>
<protein>
    <submittedName>
        <fullName evidence="3">Putative NBD/HSP70 family sugar kinase</fullName>
    </submittedName>
</protein>
<dbReference type="Proteomes" id="UP000584931">
    <property type="component" value="Unassembled WGS sequence"/>
</dbReference>
<dbReference type="Gene3D" id="3.30.420.40">
    <property type="match status" value="2"/>
</dbReference>
<keyword evidence="3" id="KW-0418">Kinase</keyword>
<dbReference type="EMBL" id="JACCHL010000001">
    <property type="protein sequence ID" value="NYH50567.1"/>
    <property type="molecule type" value="Genomic_DNA"/>
</dbReference>
<dbReference type="InterPro" id="IPR043129">
    <property type="entry name" value="ATPase_NBD"/>
</dbReference>
<dbReference type="SUPFAM" id="SSF53067">
    <property type="entry name" value="Actin-like ATPase domain"/>
    <property type="match status" value="1"/>
</dbReference>
<dbReference type="PROSITE" id="PS01125">
    <property type="entry name" value="ROK"/>
    <property type="match status" value="1"/>
</dbReference>
<dbReference type="InterPro" id="IPR036388">
    <property type="entry name" value="WH-like_DNA-bd_sf"/>
</dbReference>
<organism evidence="3 4">
    <name type="scientific">Nocardiopsis sinuspersici</name>
    <dbReference type="NCBI Taxonomy" id="501010"/>
    <lineage>
        <taxon>Bacteria</taxon>
        <taxon>Bacillati</taxon>
        <taxon>Actinomycetota</taxon>
        <taxon>Actinomycetes</taxon>
        <taxon>Streptosporangiales</taxon>
        <taxon>Nocardiopsidaceae</taxon>
        <taxon>Nocardiopsis</taxon>
    </lineage>
</organism>
<dbReference type="InterPro" id="IPR055767">
    <property type="entry name" value="DUF7343"/>
</dbReference>
<proteinExistence type="inferred from homology"/>
<gene>
    <name evidence="3" type="ORF">HNR06_000156</name>
</gene>
<dbReference type="PANTHER" id="PTHR18964">
    <property type="entry name" value="ROK (REPRESSOR, ORF, KINASE) FAMILY"/>
    <property type="match status" value="1"/>
</dbReference>
<evidence type="ECO:0000256" key="1">
    <source>
        <dbReference type="ARBA" id="ARBA00006479"/>
    </source>
</evidence>
<dbReference type="AlphaFoldDB" id="A0A7Z0BIM6"/>
<dbReference type="Pfam" id="PF00480">
    <property type="entry name" value="ROK"/>
    <property type="match status" value="1"/>
</dbReference>
<dbReference type="PANTHER" id="PTHR18964:SF173">
    <property type="entry name" value="GLUCOKINASE"/>
    <property type="match status" value="1"/>
</dbReference>
<dbReference type="InterPro" id="IPR049874">
    <property type="entry name" value="ROK_cs"/>
</dbReference>
<sequence>MPKRRETTEAEGQLVTEATVTPGSQSALRQANERRVVDVLRRDGTCTQAELSRSTGLSAASVSNIVRGLRAAGTVSVRDTSSNGRRARAVTLLRPPGAVVAVDFTADRVRVAIGDSDGNMLAREEIDYDVASDAERGIRRAAWLTETTLVRSRIDLGTVSSVVVSVPGPVDPATGEVGDISCVPRWAGFRPAKALTERLGVEALAENDANLSVLAEQYRGAGVGAEHVVHLVISEGVGAGIMMSGRLFRGAGGTAGEVGHIALDPRGQVCRCGNRGCLETFVGANYLLDMLPQNNGAARGPRPVRIPDMVAAALEGDPGSRRIIAEAGTALGQSTAIMANLFNPDRVIVGGELAEAGELLLDPMRRAMELGSLGSALERLELVPSALGQDAALYGALRMAARYVN</sequence>
<name>A0A7Z0BIM6_9ACTN</name>
<evidence type="ECO:0000313" key="4">
    <source>
        <dbReference type="Proteomes" id="UP000584931"/>
    </source>
</evidence>
<feature type="domain" description="DUF7343" evidence="2">
    <location>
        <begin position="32"/>
        <end position="76"/>
    </location>
</feature>
<dbReference type="InterPro" id="IPR000600">
    <property type="entry name" value="ROK"/>
</dbReference>
<evidence type="ECO:0000313" key="3">
    <source>
        <dbReference type="EMBL" id="NYH50567.1"/>
    </source>
</evidence>
<reference evidence="3 4" key="1">
    <citation type="submission" date="2020-07" db="EMBL/GenBank/DDBJ databases">
        <title>Sequencing the genomes of 1000 actinobacteria strains.</title>
        <authorList>
            <person name="Klenk H.-P."/>
        </authorList>
    </citation>
    <scope>NUCLEOTIDE SEQUENCE [LARGE SCALE GENOMIC DNA]</scope>
    <source>
        <strain evidence="3 4">DSM 45278</strain>
    </source>
</reference>
<dbReference type="SUPFAM" id="SSF46785">
    <property type="entry name" value="Winged helix' DNA-binding domain"/>
    <property type="match status" value="1"/>
</dbReference>
<dbReference type="GO" id="GO:0016301">
    <property type="term" value="F:kinase activity"/>
    <property type="evidence" value="ECO:0007669"/>
    <property type="project" value="UniProtKB-KW"/>
</dbReference>
<comment type="similarity">
    <text evidence="1">Belongs to the ROK (NagC/XylR) family.</text>
</comment>
<accession>A0A7Z0BIM6</accession>
<dbReference type="InterPro" id="IPR036390">
    <property type="entry name" value="WH_DNA-bd_sf"/>
</dbReference>
<keyword evidence="3" id="KW-0808">Transferase</keyword>
<evidence type="ECO:0000259" key="2">
    <source>
        <dbReference type="Pfam" id="PF24034"/>
    </source>
</evidence>
<dbReference type="Pfam" id="PF24034">
    <property type="entry name" value="DUF7343"/>
    <property type="match status" value="1"/>
</dbReference>